<accession>A0ABV5FSV3</accession>
<reference evidence="2 3" key="1">
    <citation type="submission" date="2024-09" db="EMBL/GenBank/DDBJ databases">
        <authorList>
            <person name="Sun Q."/>
            <person name="Mori K."/>
        </authorList>
    </citation>
    <scope>NUCLEOTIDE SEQUENCE [LARGE SCALE GENOMIC DNA]</scope>
    <source>
        <strain evidence="2 3">CCM 7609</strain>
    </source>
</reference>
<evidence type="ECO:0000256" key="1">
    <source>
        <dbReference type="SAM" id="MobiDB-lite"/>
    </source>
</evidence>
<dbReference type="EMBL" id="JBHMFI010000001">
    <property type="protein sequence ID" value="MFB9069741.1"/>
    <property type="molecule type" value="Genomic_DNA"/>
</dbReference>
<evidence type="ECO:0000313" key="3">
    <source>
        <dbReference type="Proteomes" id="UP001589575"/>
    </source>
</evidence>
<comment type="caution">
    <text evidence="2">The sequence shown here is derived from an EMBL/GenBank/DDBJ whole genome shotgun (WGS) entry which is preliminary data.</text>
</comment>
<name>A0ABV5FSV3_9MICC</name>
<proteinExistence type="predicted"/>
<evidence type="ECO:0000313" key="2">
    <source>
        <dbReference type="EMBL" id="MFB9069741.1"/>
    </source>
</evidence>
<sequence>MGRVRCPCPPLQEGFPSPHQGPPHARGGRGGASRHGGPRAVHGAYRR</sequence>
<gene>
    <name evidence="2" type="ORF">ACFFX0_00415</name>
</gene>
<keyword evidence="3" id="KW-1185">Reference proteome</keyword>
<organism evidence="2 3">
    <name type="scientific">Citricoccus parietis</name>
    <dbReference type="NCBI Taxonomy" id="592307"/>
    <lineage>
        <taxon>Bacteria</taxon>
        <taxon>Bacillati</taxon>
        <taxon>Actinomycetota</taxon>
        <taxon>Actinomycetes</taxon>
        <taxon>Micrococcales</taxon>
        <taxon>Micrococcaceae</taxon>
        <taxon>Citricoccus</taxon>
    </lineage>
</organism>
<protein>
    <submittedName>
        <fullName evidence="2">Uncharacterized protein</fullName>
    </submittedName>
</protein>
<feature type="region of interest" description="Disordered" evidence="1">
    <location>
        <begin position="1"/>
        <end position="47"/>
    </location>
</feature>
<dbReference type="Proteomes" id="UP001589575">
    <property type="component" value="Unassembled WGS sequence"/>
</dbReference>